<sequence length="162" mass="18556">MNGSHFDVERSDDGVNFAQIGRVEATGNSNTDQDYKFSDREVGMERNDVVQYYRIKMVDLDGEYKYSGVRAVNFTRADIDFMINIFPNPTANYVQLELTGLENASTERPMLNVYSNTGELIRAEVLNSDLGKIDISNLPSSLYHFIIDYKGQRYMEEIILIK</sequence>
<evidence type="ECO:0000259" key="1">
    <source>
        <dbReference type="Pfam" id="PF18962"/>
    </source>
</evidence>
<proteinExistence type="predicted"/>
<accession>F4MM21</accession>
<dbReference type="EMBL" id="FQ032812">
    <property type="protein sequence ID" value="CBL87184.1"/>
    <property type="molecule type" value="Genomic_DNA"/>
</dbReference>
<dbReference type="InterPro" id="IPR026444">
    <property type="entry name" value="Secre_tail"/>
</dbReference>
<gene>
    <name evidence="2" type="ORF">S3_891_0025</name>
</gene>
<feature type="domain" description="Secretion system C-terminal sorting" evidence="1">
    <location>
        <begin position="85"/>
        <end position="159"/>
    </location>
</feature>
<evidence type="ECO:0000313" key="2">
    <source>
        <dbReference type="EMBL" id="CBL87184.1"/>
    </source>
</evidence>
<protein>
    <recommendedName>
        <fullName evidence="1">Secretion system C-terminal sorting domain-containing protein</fullName>
    </recommendedName>
</protein>
<organism evidence="2">
    <name type="scientific">uncultured Sphingobacteriia bacterium</name>
    <dbReference type="NCBI Taxonomy" id="246143"/>
    <lineage>
        <taxon>Bacteria</taxon>
        <taxon>Pseudomonadati</taxon>
        <taxon>Bacteroidota</taxon>
        <taxon>Sphingobacteriia</taxon>
        <taxon>environmental samples</taxon>
    </lineage>
</organism>
<dbReference type="AlphaFoldDB" id="F4MM21"/>
<reference evidence="2" key="1">
    <citation type="submission" date="2010-05" db="EMBL/GenBank/DDBJ databases">
        <authorList>
            <person name="Genoscope - CEA"/>
        </authorList>
    </citation>
    <scope>NUCLEOTIDE SEQUENCE</scope>
</reference>
<dbReference type="Pfam" id="PF18962">
    <property type="entry name" value="Por_Secre_tail"/>
    <property type="match status" value="1"/>
</dbReference>
<name>F4MM21_9BACT</name>
<dbReference type="NCBIfam" id="TIGR04183">
    <property type="entry name" value="Por_Secre_tail"/>
    <property type="match status" value="1"/>
</dbReference>